<comment type="similarity">
    <text evidence="1">Belongs to the short-chain dehydrogenases/reductases (SDR) family.</text>
</comment>
<dbReference type="PROSITE" id="PS00061">
    <property type="entry name" value="ADH_SHORT"/>
    <property type="match status" value="1"/>
</dbReference>
<dbReference type="PANTHER" id="PTHR42901">
    <property type="entry name" value="ALCOHOL DEHYDROGENASE"/>
    <property type="match status" value="1"/>
</dbReference>
<dbReference type="KEGG" id="cdo:CDOO_00370"/>
<proteinExistence type="inferred from homology"/>
<dbReference type="Pfam" id="PF00106">
    <property type="entry name" value="adh_short"/>
    <property type="match status" value="1"/>
</dbReference>
<dbReference type="HOGENOM" id="CLU_010194_2_10_11"/>
<dbReference type="eggNOG" id="COG1028">
    <property type="taxonomic scope" value="Bacteria"/>
</dbReference>
<protein>
    <submittedName>
        <fullName evidence="4">Short-chain dehydrogenase</fullName>
    </submittedName>
</protein>
<dbReference type="GO" id="GO:0016491">
    <property type="term" value="F:oxidoreductase activity"/>
    <property type="evidence" value="ECO:0007669"/>
    <property type="project" value="UniProtKB-KW"/>
</dbReference>
<organism evidence="4 5">
    <name type="scientific">Corynebacterium doosanense CAU 212 = DSM 45436</name>
    <dbReference type="NCBI Taxonomy" id="558173"/>
    <lineage>
        <taxon>Bacteria</taxon>
        <taxon>Bacillati</taxon>
        <taxon>Actinomycetota</taxon>
        <taxon>Actinomycetes</taxon>
        <taxon>Mycobacteriales</taxon>
        <taxon>Corynebacteriaceae</taxon>
        <taxon>Corynebacterium</taxon>
    </lineage>
</organism>
<dbReference type="OrthoDB" id="158573at2"/>
<dbReference type="PANTHER" id="PTHR42901:SF1">
    <property type="entry name" value="ALCOHOL DEHYDROGENASE"/>
    <property type="match status" value="1"/>
</dbReference>
<evidence type="ECO:0000313" key="4">
    <source>
        <dbReference type="EMBL" id="AIT59947.1"/>
    </source>
</evidence>
<evidence type="ECO:0000256" key="2">
    <source>
        <dbReference type="ARBA" id="ARBA00023002"/>
    </source>
</evidence>
<dbReference type="SUPFAM" id="SSF51735">
    <property type="entry name" value="NAD(P)-binding Rossmann-fold domains"/>
    <property type="match status" value="1"/>
</dbReference>
<dbReference type="Proteomes" id="UP000029914">
    <property type="component" value="Chromosome"/>
</dbReference>
<dbReference type="PRINTS" id="PR00081">
    <property type="entry name" value="GDHRDH"/>
</dbReference>
<dbReference type="STRING" id="558173.CDOO_00370"/>
<evidence type="ECO:0000313" key="5">
    <source>
        <dbReference type="Proteomes" id="UP000029914"/>
    </source>
</evidence>
<name>A0A097ICT9_9CORY</name>
<sequence>MSERIAVVTGATGGMGREIVADLAQNHHVYALGRDETKLAELGELENVTPLGVDLGHLLQDDEVLREDPDLAVIADLPEIDLLVHCAALLESHTLEDATYSDWHTQMGINALQPALLTRLLLPGLRKAEGQVVFINSISGQGPSAGSIVYGASKAALRSIADSFRDEISPDGVRVATVFPSGTDTDMMRKASEANDDEYHPEYYSAPVEIARAVRLIADTGETTQFTNLDIRPRKP</sequence>
<dbReference type="InterPro" id="IPR002347">
    <property type="entry name" value="SDR_fam"/>
</dbReference>
<evidence type="ECO:0000259" key="3">
    <source>
        <dbReference type="SMART" id="SM00822"/>
    </source>
</evidence>
<evidence type="ECO:0000256" key="1">
    <source>
        <dbReference type="ARBA" id="ARBA00006484"/>
    </source>
</evidence>
<feature type="domain" description="Ketoreductase" evidence="3">
    <location>
        <begin position="4"/>
        <end position="185"/>
    </location>
</feature>
<dbReference type="InterPro" id="IPR020904">
    <property type="entry name" value="Sc_DH/Rdtase_CS"/>
</dbReference>
<gene>
    <name evidence="4" type="ORF">CDOO_00370</name>
</gene>
<dbReference type="SMART" id="SM00822">
    <property type="entry name" value="PKS_KR"/>
    <property type="match status" value="1"/>
</dbReference>
<reference evidence="4 5" key="1">
    <citation type="submission" date="2013-09" db="EMBL/GenBank/DDBJ databases">
        <title>Complete genome sequence of Corynebacterium doosanense CAU 212(T) (=DSM 45436(T)), isolated from activated sludge.</title>
        <authorList>
            <person name="Schaffert L."/>
            <person name="Albersmeier A."/>
            <person name="Kalinowski J."/>
            <person name="Ruckert C."/>
        </authorList>
    </citation>
    <scope>NUCLEOTIDE SEQUENCE [LARGE SCALE GENOMIC DNA]</scope>
    <source>
        <strain evidence="4 5">CAU 212</strain>
    </source>
</reference>
<accession>A0A097ICT9</accession>
<dbReference type="EMBL" id="CP006764">
    <property type="protein sequence ID" value="AIT59947.1"/>
    <property type="molecule type" value="Genomic_DNA"/>
</dbReference>
<dbReference type="AlphaFoldDB" id="A0A097ICT9"/>
<keyword evidence="2" id="KW-0560">Oxidoreductase</keyword>
<dbReference type="InterPro" id="IPR036291">
    <property type="entry name" value="NAD(P)-bd_dom_sf"/>
</dbReference>
<dbReference type="RefSeq" id="WP_018022315.1">
    <property type="nucleotide sequence ID" value="NZ_AQUX01000007.1"/>
</dbReference>
<dbReference type="Gene3D" id="3.40.50.720">
    <property type="entry name" value="NAD(P)-binding Rossmann-like Domain"/>
    <property type="match status" value="1"/>
</dbReference>
<dbReference type="InterPro" id="IPR057326">
    <property type="entry name" value="KR_dom"/>
</dbReference>
<keyword evidence="5" id="KW-1185">Reference proteome</keyword>